<dbReference type="eggNOG" id="KOG3105">
    <property type="taxonomic scope" value="Eukaryota"/>
</dbReference>
<keyword evidence="1" id="KW-0732">Signal</keyword>
<evidence type="ECO:0000313" key="3">
    <source>
        <dbReference type="Proteomes" id="UP000001940"/>
    </source>
</evidence>
<dbReference type="RefSeq" id="NP_495389.2">
    <property type="nucleotide sequence ID" value="NM_062988.3"/>
</dbReference>
<sequence>MILEDFPKVFAQLLILFLICSIRANALVSRISTDCDIEFAESATKLASEHITDPAVVQYIHAVMSSCNKAPIQKMAETSVFLLEKRTITPKVMHQIRETYEKIQKKKEGELSRKMNRLPPELYSTAQKIKTISTSGGLSGNERVQHIEMALGALPSSYQRQILEILKETPPKLDGATFEKPEKPIEVTSLPPSFAIPKNTESNENQRMFMVPERQEFPEEDHHFEQKLTFPKEQLMVPRVNMPFQSQEKRIQIHPQSISGSQQNVLFPDLPPTRPIEPTVSNQASGLRGLLENPNFDSLISSIVQKGAKIAEGPLPQTVGAVDHTKLSSSEMGILSPAMWSDAAKFLSRSANDLPTALSKFIENSSQNLPQVLIPSGNQIRQSPVKNFQDSFLPTRRQNDGALDKYDTHVDRFASTGPANSIKIQGDLSNLQLPPTRNTGNIAIQPSKVDSIVGAMPTMPPSAGYGTYAPAPTAIIPKVIERILSPEEITGSYRQQQIRPIYNQRMPNGQLRNVQIDLVNEQRKL</sequence>
<dbReference type="OrthoDB" id="5876065at2759"/>
<dbReference type="Bgee" id="WBGene00020478">
    <property type="expression patterns" value="Expressed in pharyngeal muscle cell (C elegans) and 3 other cell types or tissues"/>
</dbReference>
<dbReference type="AGR" id="WB:WBGene00020478"/>
<dbReference type="EMBL" id="BX284602">
    <property type="protein sequence ID" value="CCD70323.1"/>
    <property type="molecule type" value="Genomic_DNA"/>
</dbReference>
<accession>Q6AHP7</accession>
<dbReference type="Proteomes" id="UP000001940">
    <property type="component" value="Chromosome II"/>
</dbReference>
<feature type="signal peptide" evidence="1">
    <location>
        <begin position="1"/>
        <end position="26"/>
    </location>
</feature>
<dbReference type="GeneID" id="188470"/>
<dbReference type="UCSC" id="T13C2.2">
    <property type="organism name" value="c. elegans"/>
</dbReference>
<evidence type="ECO:0000313" key="4">
    <source>
        <dbReference type="WormBase" id="T13C2.2"/>
    </source>
</evidence>
<organism evidence="2 3">
    <name type="scientific">Caenorhabditis elegans</name>
    <dbReference type="NCBI Taxonomy" id="6239"/>
    <lineage>
        <taxon>Eukaryota</taxon>
        <taxon>Metazoa</taxon>
        <taxon>Ecdysozoa</taxon>
        <taxon>Nematoda</taxon>
        <taxon>Chromadorea</taxon>
        <taxon>Rhabditida</taxon>
        <taxon>Rhabditina</taxon>
        <taxon>Rhabditomorpha</taxon>
        <taxon>Rhabditoidea</taxon>
        <taxon>Rhabditidae</taxon>
        <taxon>Peloderinae</taxon>
        <taxon>Caenorhabditis</taxon>
    </lineage>
</organism>
<feature type="chain" id="PRO_5004270500" evidence="1">
    <location>
        <begin position="27"/>
        <end position="525"/>
    </location>
</feature>
<dbReference type="WormBase" id="T13C2.2">
    <property type="protein sequence ID" value="CE37046"/>
    <property type="gene ID" value="WBGene00020478"/>
</dbReference>
<dbReference type="CTD" id="188470"/>
<dbReference type="HOGENOM" id="CLU_531274_0_0_1"/>
<protein>
    <submittedName>
        <fullName evidence="2">Uncharacterized protein</fullName>
    </submittedName>
</protein>
<dbReference type="KEGG" id="cel:CELE_T13C2.2"/>
<keyword evidence="3" id="KW-1185">Reference proteome</keyword>
<dbReference type="InParanoid" id="Q6AHP7"/>
<dbReference type="AlphaFoldDB" id="Q6AHP7"/>
<proteinExistence type="predicted"/>
<reference evidence="2 3" key="1">
    <citation type="journal article" date="1998" name="Science">
        <title>Genome sequence of the nematode C. elegans: a platform for investigating biology.</title>
        <authorList>
            <consortium name="The C. elegans sequencing consortium"/>
            <person name="Sulson J.E."/>
            <person name="Waterston R."/>
        </authorList>
    </citation>
    <scope>NUCLEOTIDE SEQUENCE [LARGE SCALE GENOMIC DNA]</scope>
    <source>
        <strain evidence="2 3">Bristol N2</strain>
    </source>
</reference>
<name>Q6AHP7_CAEEL</name>
<dbReference type="OMA" id="KRIQIHP"/>
<gene>
    <name evidence="2" type="ORF">CELE_T13C2.2</name>
    <name evidence="2 4" type="ORF">T13C2.2</name>
</gene>
<dbReference type="PaxDb" id="6239-T13C2.2"/>
<evidence type="ECO:0000313" key="2">
    <source>
        <dbReference type="EMBL" id="CCD70323.1"/>
    </source>
</evidence>
<evidence type="ECO:0000256" key="1">
    <source>
        <dbReference type="SAM" id="SignalP"/>
    </source>
</evidence>
<dbReference type="FunCoup" id="Q6AHP7">
    <property type="interactions" value="5"/>
</dbReference>